<evidence type="ECO:0000313" key="1">
    <source>
        <dbReference type="Proteomes" id="UP000046393"/>
    </source>
</evidence>
<proteinExistence type="predicted"/>
<accession>A0A0N5AQV3</accession>
<reference evidence="2" key="1">
    <citation type="submission" date="2017-02" db="UniProtKB">
        <authorList>
            <consortium name="WormBaseParasite"/>
        </authorList>
    </citation>
    <scope>IDENTIFICATION</scope>
</reference>
<evidence type="ECO:0000313" key="2">
    <source>
        <dbReference type="WBParaSite" id="SMUV_0000707801-mRNA-1"/>
    </source>
</evidence>
<keyword evidence="1" id="KW-1185">Reference proteome</keyword>
<dbReference type="AlphaFoldDB" id="A0A0N5AQV3"/>
<organism evidence="1 2">
    <name type="scientific">Syphacia muris</name>
    <dbReference type="NCBI Taxonomy" id="451379"/>
    <lineage>
        <taxon>Eukaryota</taxon>
        <taxon>Metazoa</taxon>
        <taxon>Ecdysozoa</taxon>
        <taxon>Nematoda</taxon>
        <taxon>Chromadorea</taxon>
        <taxon>Rhabditida</taxon>
        <taxon>Spirurina</taxon>
        <taxon>Oxyuridomorpha</taxon>
        <taxon>Oxyuroidea</taxon>
        <taxon>Oxyuridae</taxon>
        <taxon>Syphacia</taxon>
    </lineage>
</organism>
<sequence length="114" mass="12626">MLVLSTLSETSGSIDRENGIIFEVFGADGPMLGSSSSVIQALLPKFSSVNRKIQQTDGKSNARNTTFITRNTHLIHVKITEVTSVGSYYVAVMRLSVPDQIGVLWREKIREMRP</sequence>
<protein>
    <submittedName>
        <fullName evidence="2">Cystatin domain-containing protein</fullName>
    </submittedName>
</protein>
<dbReference type="WBParaSite" id="SMUV_0000707801-mRNA-1">
    <property type="protein sequence ID" value="SMUV_0000707801-mRNA-1"/>
    <property type="gene ID" value="SMUV_0000707801"/>
</dbReference>
<dbReference type="Proteomes" id="UP000046393">
    <property type="component" value="Unplaced"/>
</dbReference>
<name>A0A0N5AQV3_9BILA</name>